<dbReference type="RefSeq" id="WP_158394583.1">
    <property type="nucleotide sequence ID" value="NZ_CP026548.1"/>
</dbReference>
<gene>
    <name evidence="1" type="ORF">C4N27_02770</name>
</gene>
<name>A0AAX1QN99_9FIRM</name>
<reference evidence="1 2" key="1">
    <citation type="submission" date="2018-02" db="EMBL/GenBank/DDBJ databases">
        <title>Complete genome sequencing of Faecalibacterium prausnitzii strains isolated from the human gut.</title>
        <authorList>
            <person name="Fitzgerald B.C."/>
            <person name="Shkoporov A.N."/>
            <person name="Ross P.R."/>
            <person name="Hill C."/>
        </authorList>
    </citation>
    <scope>NUCLEOTIDE SEQUENCE [LARGE SCALE GENOMIC DNA]</scope>
    <source>
        <strain evidence="1 2">APC942/18-1</strain>
    </source>
</reference>
<proteinExistence type="predicted"/>
<comment type="caution">
    <text evidence="1">The sequence shown here is derived from an EMBL/GenBank/DDBJ whole genome shotgun (WGS) entry which is preliminary data.</text>
</comment>
<sequence length="66" mass="7890">MNKYEIETAILTEFAQFMPTIEHLPFDKALPKMRKEAWRLADKYDTDGANVFNIFFKRYGELKNDK</sequence>
<dbReference type="Proteomes" id="UP000250997">
    <property type="component" value="Unassembled WGS sequence"/>
</dbReference>
<evidence type="ECO:0000313" key="1">
    <source>
        <dbReference type="EMBL" id="RAW53085.1"/>
    </source>
</evidence>
<dbReference type="AlphaFoldDB" id="A0AAX1QN99"/>
<evidence type="ECO:0000313" key="2">
    <source>
        <dbReference type="Proteomes" id="UP000250997"/>
    </source>
</evidence>
<dbReference type="EMBL" id="PRLA01000001">
    <property type="protein sequence ID" value="RAW53085.1"/>
    <property type="molecule type" value="Genomic_DNA"/>
</dbReference>
<protein>
    <submittedName>
        <fullName evidence="1">Uncharacterized protein</fullName>
    </submittedName>
</protein>
<organism evidence="1 2">
    <name type="scientific">Faecalibacterium prausnitzii</name>
    <dbReference type="NCBI Taxonomy" id="853"/>
    <lineage>
        <taxon>Bacteria</taxon>
        <taxon>Bacillati</taxon>
        <taxon>Bacillota</taxon>
        <taxon>Clostridia</taxon>
        <taxon>Eubacteriales</taxon>
        <taxon>Oscillospiraceae</taxon>
        <taxon>Faecalibacterium</taxon>
    </lineage>
</organism>
<accession>A0AAX1QN99</accession>